<evidence type="ECO:0000313" key="3">
    <source>
        <dbReference type="EMBL" id="KOM40249.1"/>
    </source>
</evidence>
<dbReference type="EMBL" id="CM003374">
    <property type="protein sequence ID" value="KOM40249.1"/>
    <property type="molecule type" value="Genomic_DNA"/>
</dbReference>
<dbReference type="InterPro" id="IPR000477">
    <property type="entry name" value="RT_dom"/>
</dbReference>
<feature type="domain" description="Reverse transcriptase" evidence="2">
    <location>
        <begin position="1"/>
        <end position="82"/>
    </location>
</feature>
<dbReference type="InterPro" id="IPR050951">
    <property type="entry name" value="Retrovirus_Pol_polyprotein"/>
</dbReference>
<dbReference type="InterPro" id="IPR041577">
    <property type="entry name" value="RT_RNaseH_2"/>
</dbReference>
<dbReference type="Proteomes" id="UP000053144">
    <property type="component" value="Chromosome 4"/>
</dbReference>
<dbReference type="STRING" id="3914.A0A0L9UCJ5"/>
<evidence type="ECO:0000256" key="1">
    <source>
        <dbReference type="ARBA" id="ARBA00023268"/>
    </source>
</evidence>
<organism evidence="3 4">
    <name type="scientific">Phaseolus angularis</name>
    <name type="common">Azuki bean</name>
    <name type="synonym">Vigna angularis</name>
    <dbReference type="NCBI Taxonomy" id="3914"/>
    <lineage>
        <taxon>Eukaryota</taxon>
        <taxon>Viridiplantae</taxon>
        <taxon>Streptophyta</taxon>
        <taxon>Embryophyta</taxon>
        <taxon>Tracheophyta</taxon>
        <taxon>Spermatophyta</taxon>
        <taxon>Magnoliopsida</taxon>
        <taxon>eudicotyledons</taxon>
        <taxon>Gunneridae</taxon>
        <taxon>Pentapetalae</taxon>
        <taxon>rosids</taxon>
        <taxon>fabids</taxon>
        <taxon>Fabales</taxon>
        <taxon>Fabaceae</taxon>
        <taxon>Papilionoideae</taxon>
        <taxon>50 kb inversion clade</taxon>
        <taxon>NPAAA clade</taxon>
        <taxon>indigoferoid/millettioid clade</taxon>
        <taxon>Phaseoleae</taxon>
        <taxon>Vigna</taxon>
    </lineage>
</organism>
<gene>
    <name evidence="3" type="ORF">LR48_Vigan04g044700</name>
</gene>
<dbReference type="Pfam" id="PF00078">
    <property type="entry name" value="RVT_1"/>
    <property type="match status" value="1"/>
</dbReference>
<dbReference type="GO" id="GO:0003824">
    <property type="term" value="F:catalytic activity"/>
    <property type="evidence" value="ECO:0007669"/>
    <property type="project" value="UniProtKB-KW"/>
</dbReference>
<keyword evidence="1" id="KW-0511">Multifunctional enzyme</keyword>
<dbReference type="InterPro" id="IPR043502">
    <property type="entry name" value="DNA/RNA_pol_sf"/>
</dbReference>
<sequence length="207" mass="23486">MPFGLKNAGAAYQRLMDRVFSSQIGRCMEVYVDDMVVRSRSVEEHVRDLAEVFCQVRKYNMRLNPAKCTFGVPAGKFLGFLLTTRGIEANPDKCRTILEMRSPQKLKKVQRLVGRLTSLSRFIPKLAERIKPIVRIMKKSAGTDWDDQCEQAFNEVKSILISPPVMGRPDSGHALQLFLAISEDTVSSALVQEQPEFKLVYFVSRTL</sequence>
<accession>A0A0L9UCJ5</accession>
<dbReference type="Gene3D" id="3.30.70.270">
    <property type="match status" value="2"/>
</dbReference>
<proteinExistence type="predicted"/>
<dbReference type="PROSITE" id="PS50878">
    <property type="entry name" value="RT_POL"/>
    <property type="match status" value="1"/>
</dbReference>
<dbReference type="AlphaFoldDB" id="A0A0L9UCJ5"/>
<dbReference type="OMA" id="QIGRCME"/>
<dbReference type="Pfam" id="PF17919">
    <property type="entry name" value="RT_RNaseH_2"/>
    <property type="match status" value="1"/>
</dbReference>
<dbReference type="PANTHER" id="PTHR37984">
    <property type="entry name" value="PROTEIN CBG26694"/>
    <property type="match status" value="1"/>
</dbReference>
<reference evidence="4" key="1">
    <citation type="journal article" date="2015" name="Proc. Natl. Acad. Sci. U.S.A.">
        <title>Genome sequencing of adzuki bean (Vigna angularis) provides insight into high starch and low fat accumulation and domestication.</title>
        <authorList>
            <person name="Yang K."/>
            <person name="Tian Z."/>
            <person name="Chen C."/>
            <person name="Luo L."/>
            <person name="Zhao B."/>
            <person name="Wang Z."/>
            <person name="Yu L."/>
            <person name="Li Y."/>
            <person name="Sun Y."/>
            <person name="Li W."/>
            <person name="Chen Y."/>
            <person name="Li Y."/>
            <person name="Zhang Y."/>
            <person name="Ai D."/>
            <person name="Zhao J."/>
            <person name="Shang C."/>
            <person name="Ma Y."/>
            <person name="Wu B."/>
            <person name="Wang M."/>
            <person name="Gao L."/>
            <person name="Sun D."/>
            <person name="Zhang P."/>
            <person name="Guo F."/>
            <person name="Wang W."/>
            <person name="Li Y."/>
            <person name="Wang J."/>
            <person name="Varshney R.K."/>
            <person name="Wang J."/>
            <person name="Ling H.Q."/>
            <person name="Wan P."/>
        </authorList>
    </citation>
    <scope>NUCLEOTIDE SEQUENCE</scope>
    <source>
        <strain evidence="4">cv. Jingnong 6</strain>
    </source>
</reference>
<dbReference type="Gramene" id="KOM40249">
    <property type="protein sequence ID" value="KOM40249"/>
    <property type="gene ID" value="LR48_Vigan04g044700"/>
</dbReference>
<dbReference type="CDD" id="cd01647">
    <property type="entry name" value="RT_LTR"/>
    <property type="match status" value="1"/>
</dbReference>
<name>A0A0L9UCJ5_PHAAN</name>
<dbReference type="InterPro" id="IPR043128">
    <property type="entry name" value="Rev_trsase/Diguanyl_cyclase"/>
</dbReference>
<dbReference type="SUPFAM" id="SSF56672">
    <property type="entry name" value="DNA/RNA polymerases"/>
    <property type="match status" value="1"/>
</dbReference>
<evidence type="ECO:0000313" key="4">
    <source>
        <dbReference type="Proteomes" id="UP000053144"/>
    </source>
</evidence>
<dbReference type="PANTHER" id="PTHR37984:SF5">
    <property type="entry name" value="PROTEIN NYNRIN-LIKE"/>
    <property type="match status" value="1"/>
</dbReference>
<evidence type="ECO:0000259" key="2">
    <source>
        <dbReference type="PROSITE" id="PS50878"/>
    </source>
</evidence>
<protein>
    <recommendedName>
        <fullName evidence="2">Reverse transcriptase domain-containing protein</fullName>
    </recommendedName>
</protein>